<keyword evidence="4 9" id="KW-1133">Transmembrane helix</keyword>
<feature type="transmembrane region" description="Helical" evidence="9">
    <location>
        <begin position="942"/>
        <end position="966"/>
    </location>
</feature>
<dbReference type="OrthoDB" id="9835959at2759"/>
<dbReference type="SMART" id="SM00060">
    <property type="entry name" value="FN3"/>
    <property type="match status" value="2"/>
</dbReference>
<evidence type="ECO:0000256" key="6">
    <source>
        <dbReference type="ARBA" id="ARBA00023170"/>
    </source>
</evidence>
<dbReference type="Pfam" id="PF09240">
    <property type="entry name" value="IL6Ra-bind"/>
    <property type="match status" value="3"/>
</dbReference>
<accession>A0A835NZZ7</accession>
<dbReference type="PANTHER" id="PTHR23037">
    <property type="entry name" value="CYTOKINE RECEPTOR"/>
    <property type="match status" value="1"/>
</dbReference>
<feature type="domain" description="Fibronectin type-III" evidence="10">
    <location>
        <begin position="840"/>
        <end position="939"/>
    </location>
</feature>
<dbReference type="EMBL" id="JADDUC010000029">
    <property type="protein sequence ID" value="KAG0123449.1"/>
    <property type="molecule type" value="Genomic_DNA"/>
</dbReference>
<dbReference type="AlphaFoldDB" id="A0A835NZZ7"/>
<dbReference type="EMBL" id="JADDUC020000002">
    <property type="protein sequence ID" value="KAI1241741.1"/>
    <property type="molecule type" value="Genomic_DNA"/>
</dbReference>
<feature type="domain" description="Fibronectin type-III" evidence="10">
    <location>
        <begin position="325"/>
        <end position="432"/>
    </location>
</feature>
<reference evidence="12 13" key="2">
    <citation type="journal article" date="2021" name="J. Hered.">
        <title>Feather Gene Expression Elucidates the Developmental Basis of Plumage Iridescence in African Starlings.</title>
        <authorList>
            <person name="Rubenstein D.R."/>
            <person name="Corvelo A."/>
            <person name="MacManes M.D."/>
            <person name="Maia R."/>
            <person name="Narzisi G."/>
            <person name="Rousaki A."/>
            <person name="Vandenabeele P."/>
            <person name="Shawkey M.D."/>
            <person name="Solomon J."/>
        </authorList>
    </citation>
    <scope>NUCLEOTIDE SEQUENCE [LARGE SCALE GENOMIC DNA]</scope>
    <source>
        <strain evidence="12">SS15</strain>
    </source>
</reference>
<keyword evidence="13" id="KW-1185">Reference proteome</keyword>
<reference evidence="11" key="1">
    <citation type="submission" date="2020-10" db="EMBL/GenBank/DDBJ databases">
        <title>Feather gene expression reveals the developmental basis of iridescence in African starlings.</title>
        <authorList>
            <person name="Rubenstein D.R."/>
        </authorList>
    </citation>
    <scope>NUCLEOTIDE SEQUENCE</scope>
    <source>
        <strain evidence="11">SS15</strain>
        <tissue evidence="11">Liver</tissue>
    </source>
</reference>
<evidence type="ECO:0000256" key="8">
    <source>
        <dbReference type="SAM" id="MobiDB-lite"/>
    </source>
</evidence>
<dbReference type="InterPro" id="IPR003961">
    <property type="entry name" value="FN3_dom"/>
</dbReference>
<keyword evidence="3" id="KW-0732">Signal</keyword>
<keyword evidence="6" id="KW-0675">Receptor</keyword>
<evidence type="ECO:0000256" key="5">
    <source>
        <dbReference type="ARBA" id="ARBA00023136"/>
    </source>
</evidence>
<feature type="compositionally biased region" description="Basic and acidic residues" evidence="8">
    <location>
        <begin position="190"/>
        <end position="200"/>
    </location>
</feature>
<dbReference type="InterPro" id="IPR036116">
    <property type="entry name" value="FN3_sf"/>
</dbReference>
<dbReference type="CDD" id="cd00063">
    <property type="entry name" value="FN3"/>
    <property type="match status" value="1"/>
</dbReference>
<evidence type="ECO:0000256" key="3">
    <source>
        <dbReference type="ARBA" id="ARBA00022729"/>
    </source>
</evidence>
<dbReference type="Proteomes" id="UP000618051">
    <property type="component" value="Unassembled WGS sequence"/>
</dbReference>
<dbReference type="SUPFAM" id="SSF49265">
    <property type="entry name" value="Fibronectin type III"/>
    <property type="match status" value="5"/>
</dbReference>
<evidence type="ECO:0000313" key="12">
    <source>
        <dbReference type="EMBL" id="KAI1241741.1"/>
    </source>
</evidence>
<evidence type="ECO:0000313" key="11">
    <source>
        <dbReference type="EMBL" id="KAG0123449.1"/>
    </source>
</evidence>
<dbReference type="InterPro" id="IPR003532">
    <property type="entry name" value="Short_hematopoietin_rcpt_2_CS"/>
</dbReference>
<evidence type="ECO:0000259" key="10">
    <source>
        <dbReference type="PROSITE" id="PS50853"/>
    </source>
</evidence>
<evidence type="ECO:0000256" key="2">
    <source>
        <dbReference type="ARBA" id="ARBA00022692"/>
    </source>
</evidence>
<feature type="region of interest" description="Disordered" evidence="8">
    <location>
        <begin position="173"/>
        <end position="200"/>
    </location>
</feature>
<keyword evidence="7" id="KW-0325">Glycoprotein</keyword>
<evidence type="ECO:0000256" key="4">
    <source>
        <dbReference type="ARBA" id="ARBA00022989"/>
    </source>
</evidence>
<dbReference type="Pfam" id="PF18611">
    <property type="entry name" value="IL3Ra_N"/>
    <property type="match status" value="1"/>
</dbReference>
<dbReference type="InterPro" id="IPR013783">
    <property type="entry name" value="Ig-like_fold"/>
</dbReference>
<name>A0A835NZZ7_9PASS</name>
<dbReference type="PROSITE" id="PS01356">
    <property type="entry name" value="HEMATOPO_REC_S_F2"/>
    <property type="match status" value="2"/>
</dbReference>
<evidence type="ECO:0000256" key="1">
    <source>
        <dbReference type="ARBA" id="ARBA00004479"/>
    </source>
</evidence>
<proteinExistence type="predicted"/>
<dbReference type="PANTHER" id="PTHR23037:SF46">
    <property type="entry name" value="INTERLEUKIN 5 RECEPTOR SUBUNIT ALPHA"/>
    <property type="match status" value="1"/>
</dbReference>
<reference evidence="12" key="3">
    <citation type="submission" date="2022-01" db="EMBL/GenBank/DDBJ databases">
        <authorList>
            <person name="Rubenstein D.R."/>
        </authorList>
    </citation>
    <scope>NUCLEOTIDE SEQUENCE</scope>
    <source>
        <strain evidence="12">SS15</strain>
        <tissue evidence="12">Liver</tissue>
    </source>
</reference>
<dbReference type="InterPro" id="IPR015321">
    <property type="entry name" value="TypeI_recpt_CBD"/>
</dbReference>
<comment type="subcellular location">
    <subcellularLocation>
        <location evidence="1">Membrane</location>
        <topology evidence="1">Single-pass type I membrane protein</topology>
    </subcellularLocation>
</comment>
<gene>
    <name evidence="12" type="ORF">IHE44_0005230</name>
    <name evidence="11" type="ORF">IHE44_007542</name>
</gene>
<dbReference type="PROSITE" id="PS50853">
    <property type="entry name" value="FN3"/>
    <property type="match status" value="2"/>
</dbReference>
<keyword evidence="5 9" id="KW-0472">Membrane</keyword>
<protein>
    <recommendedName>
        <fullName evidence="10">Fibronectin type-III domain-containing protein</fullName>
    </recommendedName>
</protein>
<dbReference type="FunFam" id="2.60.40.10:FF:001087">
    <property type="entry name" value="Colony stimulating factor 2 receptor alpha subunit"/>
    <property type="match status" value="2"/>
</dbReference>
<organism evidence="11">
    <name type="scientific">Lamprotornis superbus</name>
    <dbReference type="NCBI Taxonomy" id="245042"/>
    <lineage>
        <taxon>Eukaryota</taxon>
        <taxon>Metazoa</taxon>
        <taxon>Chordata</taxon>
        <taxon>Craniata</taxon>
        <taxon>Vertebrata</taxon>
        <taxon>Euteleostomi</taxon>
        <taxon>Archelosauria</taxon>
        <taxon>Archosauria</taxon>
        <taxon>Dinosauria</taxon>
        <taxon>Saurischia</taxon>
        <taxon>Theropoda</taxon>
        <taxon>Coelurosauria</taxon>
        <taxon>Aves</taxon>
        <taxon>Neognathae</taxon>
        <taxon>Neoaves</taxon>
        <taxon>Telluraves</taxon>
        <taxon>Australaves</taxon>
        <taxon>Passeriformes</taxon>
        <taxon>Sturnidae</taxon>
        <taxon>Lamprotornis</taxon>
    </lineage>
</organism>
<feature type="region of interest" description="Disordered" evidence="8">
    <location>
        <begin position="47"/>
        <end position="95"/>
    </location>
</feature>
<evidence type="ECO:0000256" key="7">
    <source>
        <dbReference type="ARBA" id="ARBA00023180"/>
    </source>
</evidence>
<keyword evidence="2 9" id="KW-0812">Transmembrane</keyword>
<evidence type="ECO:0000313" key="13">
    <source>
        <dbReference type="Proteomes" id="UP000618051"/>
    </source>
</evidence>
<dbReference type="GO" id="GO:0004896">
    <property type="term" value="F:cytokine receptor activity"/>
    <property type="evidence" value="ECO:0007669"/>
    <property type="project" value="InterPro"/>
</dbReference>
<comment type="caution">
    <text evidence="11">The sequence shown here is derived from an EMBL/GenBank/DDBJ whole genome shotgun (WGS) entry which is preliminary data.</text>
</comment>
<evidence type="ECO:0000256" key="9">
    <source>
        <dbReference type="SAM" id="Phobius"/>
    </source>
</evidence>
<dbReference type="Gene3D" id="2.60.40.10">
    <property type="entry name" value="Immunoglobulins"/>
    <property type="match status" value="5"/>
</dbReference>
<dbReference type="InterPro" id="IPR040907">
    <property type="entry name" value="IL3Ra_N"/>
</dbReference>
<sequence length="997" mass="115981">MQLRDMAGRRLNLGAIIPCKVKMVSLLQEIYYDSFSETSLLETLEKKTRKSEAPDKEQLAHKLQEERRGEERRGEERRGEERRGEERRGEEREEKVMAKWWKMADGKGYLLTASGQMVRVKYTGTAKLLSNIMHVNVVREKRQPLYLVEELQPELSEEALPAEAEVHGKIVQAGSAGSGDERLQCGSSENRQREAQRGAHGLTKHDNIYVQMTFSVKTGMNGTAIENFVCVIFNVSFMNCTWHVGRTATEETQYFLYWRLSKKEDVTECQNYIKDNCGRHIGCQFQNVTIENKNAYFLVNGTSSEKNIQSYEKRILLYQIEKFTPPLNVTVNCTEASHRCSIWWQPPHTSHVKNSRCFKYEIVVEDKADAEKNTKTASKTKAISERNSYLYESFSSGKTYSVKIRAGDAGFCLVSPNWGEWSTPVEFGTQQLTSASSYMLFLIPGLAAGLVLFLCMTVRAYLKKTSATVPQPRDPFREPSPVDFQTEYMNLLKKQGTEEIIDIEEVMECKTREGSFYISMNGSAIENFSCVIYNIFLMNCTWQAGRDAPADTQYFLYWQKSRDEEEMECELYIKDENFRNMGCVFQNVSIGIEKAYFLVNGSSKVSLIQFYDEYIDLYKIASLLLRTKIKQDKRGEFFRRRFHYLFPEKEICLILLDSFESPITNVNVDWRKMELSWESSRNFSEYKCTVMDRDMEYIDIEVHSPLCNFQEELDKPLHKGVFFNIEVPNTNISKQCSFLPGGMNGSAIENFSCVIYNIFLMNCTWQAGRDAPADTQYFLYWQKSRDEEEMECELYIKDENFRNMGWIEKAYFLVNGSSKVSLIQFYDEYIDLYKIEILTAPLNVTADCTRDSAHCIITWHPPLTNHVENPRCFQYEISIQNKDEPKEEKKLPRVRDDRYEFQNYNEKKRYTLKIRARGKNCLVSSNWGEWSEPIEFGQGKDYFIFVILFLIALGTISITLLLYCLFKRCCSFKNIFPTIPQPRDKFSALTDEDIQNM</sequence>
<dbReference type="GO" id="GO:0009897">
    <property type="term" value="C:external side of plasma membrane"/>
    <property type="evidence" value="ECO:0007669"/>
    <property type="project" value="TreeGrafter"/>
</dbReference>